<feature type="domain" description="Secretion system C-terminal sorting" evidence="2">
    <location>
        <begin position="93"/>
        <end position="160"/>
    </location>
</feature>
<evidence type="ECO:0000256" key="1">
    <source>
        <dbReference type="ARBA" id="ARBA00022729"/>
    </source>
</evidence>
<proteinExistence type="predicted"/>
<reference evidence="3 4" key="1">
    <citation type="submission" date="2020-04" db="EMBL/GenBank/DDBJ databases">
        <title>Genome sequence of Altibacter aquimarinus strain ALE3EI.</title>
        <authorList>
            <person name="Oh H.-M."/>
            <person name="Jang D."/>
        </authorList>
    </citation>
    <scope>NUCLEOTIDE SEQUENCE [LARGE SCALE GENOMIC DNA]</scope>
    <source>
        <strain evidence="3 4">ALE3EI</strain>
    </source>
</reference>
<organism evidence="3 4">
    <name type="scientific">Constantimarinum furrinae</name>
    <dbReference type="NCBI Taxonomy" id="2562285"/>
    <lineage>
        <taxon>Bacteria</taxon>
        <taxon>Pseudomonadati</taxon>
        <taxon>Bacteroidota</taxon>
        <taxon>Flavobacteriia</taxon>
        <taxon>Flavobacteriales</taxon>
        <taxon>Flavobacteriaceae</taxon>
        <taxon>Altibacter/Constantimarinum group</taxon>
        <taxon>Constantimarinum</taxon>
    </lineage>
</organism>
<accession>A0A7G8PSH8</accession>
<keyword evidence="4" id="KW-1185">Reference proteome</keyword>
<dbReference type="AlphaFoldDB" id="A0A7G8PSH8"/>
<evidence type="ECO:0000313" key="4">
    <source>
        <dbReference type="Proteomes" id="UP000515514"/>
    </source>
</evidence>
<keyword evidence="1" id="KW-0732">Signal</keyword>
<sequence>MKMNTVIPFGILFLTLTSLCVGQEIARSTVGASGSSAAVETINGTYIIQESIGQSSVIGTHYSSEVILRQGFIQPPISIQGILADETNIDAVVYPNPFTSSVNVAFREELKGGLSIAIYDLLGRLVYSNERNAEREIRIDLDFLSSAQYILLITSGNKQFKATLLKH</sequence>
<dbReference type="KEGG" id="alti:ALE3EI_0717"/>
<gene>
    <name evidence="3" type="ORF">ALE3EI_0717</name>
</gene>
<dbReference type="Proteomes" id="UP000515514">
    <property type="component" value="Chromosome"/>
</dbReference>
<evidence type="ECO:0000313" key="3">
    <source>
        <dbReference type="EMBL" id="QNJ97294.1"/>
    </source>
</evidence>
<protein>
    <recommendedName>
        <fullName evidence="2">Secretion system C-terminal sorting domain-containing protein</fullName>
    </recommendedName>
</protein>
<dbReference type="RefSeq" id="WP_186990933.1">
    <property type="nucleotide sequence ID" value="NZ_CP052909.1"/>
</dbReference>
<name>A0A7G8PSH8_9FLAO</name>
<evidence type="ECO:0000259" key="2">
    <source>
        <dbReference type="Pfam" id="PF18962"/>
    </source>
</evidence>
<dbReference type="EMBL" id="CP052909">
    <property type="protein sequence ID" value="QNJ97294.1"/>
    <property type="molecule type" value="Genomic_DNA"/>
</dbReference>
<dbReference type="Pfam" id="PF18962">
    <property type="entry name" value="Por_Secre_tail"/>
    <property type="match status" value="1"/>
</dbReference>
<dbReference type="InterPro" id="IPR026444">
    <property type="entry name" value="Secre_tail"/>
</dbReference>
<dbReference type="NCBIfam" id="TIGR04183">
    <property type="entry name" value="Por_Secre_tail"/>
    <property type="match status" value="1"/>
</dbReference>